<evidence type="ECO:0000313" key="3">
    <source>
        <dbReference type="Proteomes" id="UP000095767"/>
    </source>
</evidence>
<name>A0A1E5VNA3_9POAL</name>
<dbReference type="STRING" id="888268.A0A1E5VNA3"/>
<keyword evidence="1" id="KW-1133">Transmembrane helix</keyword>
<dbReference type="GO" id="GO:0005783">
    <property type="term" value="C:endoplasmic reticulum"/>
    <property type="evidence" value="ECO:0007669"/>
    <property type="project" value="TreeGrafter"/>
</dbReference>
<organism evidence="2 3">
    <name type="scientific">Dichanthelium oligosanthes</name>
    <dbReference type="NCBI Taxonomy" id="888268"/>
    <lineage>
        <taxon>Eukaryota</taxon>
        <taxon>Viridiplantae</taxon>
        <taxon>Streptophyta</taxon>
        <taxon>Embryophyta</taxon>
        <taxon>Tracheophyta</taxon>
        <taxon>Spermatophyta</taxon>
        <taxon>Magnoliopsida</taxon>
        <taxon>Liliopsida</taxon>
        <taxon>Poales</taxon>
        <taxon>Poaceae</taxon>
        <taxon>PACMAD clade</taxon>
        <taxon>Panicoideae</taxon>
        <taxon>Panicodae</taxon>
        <taxon>Paniceae</taxon>
        <taxon>Dichantheliinae</taxon>
        <taxon>Dichanthelium</taxon>
    </lineage>
</organism>
<evidence type="ECO:0000256" key="1">
    <source>
        <dbReference type="SAM" id="Phobius"/>
    </source>
</evidence>
<dbReference type="Proteomes" id="UP000095767">
    <property type="component" value="Unassembled WGS sequence"/>
</dbReference>
<feature type="non-terminal residue" evidence="2">
    <location>
        <position position="1"/>
    </location>
</feature>
<sequence>LCAFNLDNQPLRVATFLSFVYGYGYFVVEYLVHHTVSASSLAGLGIFAVPSIVWMLLEWNSHGHGLHTVTKQP</sequence>
<dbReference type="EMBL" id="LWDX02034272">
    <property type="protein sequence ID" value="OEL26611.1"/>
    <property type="molecule type" value="Genomic_DNA"/>
</dbReference>
<evidence type="ECO:0000313" key="2">
    <source>
        <dbReference type="EMBL" id="OEL26611.1"/>
    </source>
</evidence>
<accession>A0A1E5VNA3</accession>
<feature type="transmembrane region" description="Helical" evidence="1">
    <location>
        <begin position="39"/>
        <end position="57"/>
    </location>
</feature>
<comment type="caution">
    <text evidence="2">The sequence shown here is derived from an EMBL/GenBank/DDBJ whole genome shotgun (WGS) entry which is preliminary data.</text>
</comment>
<gene>
    <name evidence="2" type="ORF">BAE44_0012370</name>
</gene>
<dbReference type="InterPro" id="IPR005352">
    <property type="entry name" value="Erg28"/>
</dbReference>
<keyword evidence="1" id="KW-0812">Transmembrane</keyword>
<dbReference type="OrthoDB" id="6485510at2759"/>
<proteinExistence type="predicted"/>
<keyword evidence="1" id="KW-0472">Membrane</keyword>
<keyword evidence="3" id="KW-1185">Reference proteome</keyword>
<dbReference type="PANTHER" id="PTHR15451:SF24">
    <property type="entry name" value="ERGOSTEROL BIOSYNTHETIC PROTEIN 28"/>
    <property type="match status" value="1"/>
</dbReference>
<feature type="transmembrane region" description="Helical" evidence="1">
    <location>
        <begin position="13"/>
        <end position="32"/>
    </location>
</feature>
<dbReference type="AlphaFoldDB" id="A0A1E5VNA3"/>
<dbReference type="PANTHER" id="PTHR15451">
    <property type="entry name" value="ERGOSTEROL BIOSYNTHETIC PROTEIN 28-RELATED"/>
    <property type="match status" value="1"/>
</dbReference>
<protein>
    <recommendedName>
        <fullName evidence="4">Ergosterol biosynthetic protein 28</fullName>
    </recommendedName>
</protein>
<dbReference type="Pfam" id="PF03694">
    <property type="entry name" value="Erg28"/>
    <property type="match status" value="1"/>
</dbReference>
<reference evidence="2 3" key="1">
    <citation type="submission" date="2016-09" db="EMBL/GenBank/DDBJ databases">
        <title>The draft genome of Dichanthelium oligosanthes: A C3 panicoid grass species.</title>
        <authorList>
            <person name="Studer A.J."/>
            <person name="Schnable J.C."/>
            <person name="Brutnell T.P."/>
        </authorList>
    </citation>
    <scope>NUCLEOTIDE SEQUENCE [LARGE SCALE GENOMIC DNA]</scope>
    <source>
        <strain evidence="3">cv. Kellogg 1175</strain>
        <tissue evidence="2">Leaf</tissue>
    </source>
</reference>
<dbReference type="GO" id="GO:0016020">
    <property type="term" value="C:membrane"/>
    <property type="evidence" value="ECO:0007669"/>
    <property type="project" value="InterPro"/>
</dbReference>
<dbReference type="GO" id="GO:0030674">
    <property type="term" value="F:protein-macromolecule adaptor activity"/>
    <property type="evidence" value="ECO:0007669"/>
    <property type="project" value="TreeGrafter"/>
</dbReference>
<evidence type="ECO:0008006" key="4">
    <source>
        <dbReference type="Google" id="ProtNLM"/>
    </source>
</evidence>